<sequence length="107" mass="12354">GEDNDNNNDSNNSCNNNHNYYNNNNNHSHNQSSNNNANSDSNDINRTITVLNREQTDRRKNKHWVYVDLSYCGETAENQLRRNIKRSDLITYASTTSHTPAQKMHDA</sequence>
<dbReference type="EMBL" id="KQ416064">
    <property type="protein sequence ID" value="KOF98863.1"/>
    <property type="molecule type" value="Genomic_DNA"/>
</dbReference>
<dbReference type="AlphaFoldDB" id="A0A0L8IBH8"/>
<name>A0A0L8IBH8_OCTBM</name>
<feature type="non-terminal residue" evidence="2">
    <location>
        <position position="1"/>
    </location>
</feature>
<evidence type="ECO:0000256" key="1">
    <source>
        <dbReference type="SAM" id="MobiDB-lite"/>
    </source>
</evidence>
<reference evidence="2" key="1">
    <citation type="submission" date="2015-07" db="EMBL/GenBank/DDBJ databases">
        <title>MeaNS - Measles Nucleotide Surveillance Program.</title>
        <authorList>
            <person name="Tran T."/>
            <person name="Druce J."/>
        </authorList>
    </citation>
    <scope>NUCLEOTIDE SEQUENCE</scope>
    <source>
        <strain evidence="2">UCB-OBI-ISO-001</strain>
        <tissue evidence="2">Gonad</tissue>
    </source>
</reference>
<gene>
    <name evidence="2" type="ORF">OCBIM_22022262mg</name>
</gene>
<proteinExistence type="predicted"/>
<feature type="region of interest" description="Disordered" evidence="1">
    <location>
        <begin position="1"/>
        <end position="59"/>
    </location>
</feature>
<organism evidence="2">
    <name type="scientific">Octopus bimaculoides</name>
    <name type="common">California two-spotted octopus</name>
    <dbReference type="NCBI Taxonomy" id="37653"/>
    <lineage>
        <taxon>Eukaryota</taxon>
        <taxon>Metazoa</taxon>
        <taxon>Spiralia</taxon>
        <taxon>Lophotrochozoa</taxon>
        <taxon>Mollusca</taxon>
        <taxon>Cephalopoda</taxon>
        <taxon>Coleoidea</taxon>
        <taxon>Octopodiformes</taxon>
        <taxon>Octopoda</taxon>
        <taxon>Incirrata</taxon>
        <taxon>Octopodidae</taxon>
        <taxon>Octopus</taxon>
    </lineage>
</organism>
<accession>A0A0L8IBH8</accession>
<feature type="compositionally biased region" description="Low complexity" evidence="1">
    <location>
        <begin position="7"/>
        <end position="45"/>
    </location>
</feature>
<protein>
    <submittedName>
        <fullName evidence="2">Uncharacterized protein</fullName>
    </submittedName>
</protein>
<evidence type="ECO:0000313" key="2">
    <source>
        <dbReference type="EMBL" id="KOF98863.1"/>
    </source>
</evidence>